<protein>
    <recommendedName>
        <fullName evidence="1">AtuA-like ferredoxin-fold domain-containing protein</fullName>
    </recommendedName>
</protein>
<accession>A0ABU5IIG4</accession>
<sequence>MKQADSTARRVRVPLLRLAHGRTGDKGNISNISLIAWHPALYPVLQEQVTEAAVAAQFAHRRPARVTRHALPKLHAMNFVLEGVLDGGVNDALNLDSHGKALAFLLLDMDVEVAEGLLPLLRPAP</sequence>
<evidence type="ECO:0000313" key="3">
    <source>
        <dbReference type="Proteomes" id="UP001293718"/>
    </source>
</evidence>
<organism evidence="2 3">
    <name type="scientific">Azohydromonas lata</name>
    <dbReference type="NCBI Taxonomy" id="45677"/>
    <lineage>
        <taxon>Bacteria</taxon>
        <taxon>Pseudomonadati</taxon>
        <taxon>Pseudomonadota</taxon>
        <taxon>Betaproteobacteria</taxon>
        <taxon>Burkholderiales</taxon>
        <taxon>Sphaerotilaceae</taxon>
        <taxon>Azohydromonas</taxon>
    </lineage>
</organism>
<keyword evidence="3" id="KW-1185">Reference proteome</keyword>
<dbReference type="PANTHER" id="PTHR47708:SF2">
    <property type="entry name" value="SI:CH73-132F6.5"/>
    <property type="match status" value="1"/>
</dbReference>
<reference evidence="2 3" key="1">
    <citation type="submission" date="2023-11" db="EMBL/GenBank/DDBJ databases">
        <title>Draft genome of Azohydromonas lata strain H1 (DSM1123), a polyhydroxyalkanoate producer.</title>
        <authorList>
            <person name="Traversa D."/>
            <person name="D'Addabbo P."/>
            <person name="Pazzani C."/>
            <person name="Manzari C."/>
            <person name="Chiara M."/>
            <person name="Scrascia M."/>
        </authorList>
    </citation>
    <scope>NUCLEOTIDE SEQUENCE [LARGE SCALE GENOMIC DNA]</scope>
    <source>
        <strain evidence="2 3">H1</strain>
    </source>
</reference>
<dbReference type="Pfam" id="PF23544">
    <property type="entry name" value="AtuA_ferredoxin"/>
    <property type="match status" value="1"/>
</dbReference>
<dbReference type="InterPro" id="IPR056362">
    <property type="entry name" value="AtuA-like_ferredoxin_dom"/>
</dbReference>
<name>A0ABU5IIG4_9BURK</name>
<dbReference type="PANTHER" id="PTHR47708">
    <property type="match status" value="1"/>
</dbReference>
<comment type="caution">
    <text evidence="2">The sequence shown here is derived from an EMBL/GenBank/DDBJ whole genome shotgun (WGS) entry which is preliminary data.</text>
</comment>
<evidence type="ECO:0000313" key="2">
    <source>
        <dbReference type="EMBL" id="MDZ5458797.1"/>
    </source>
</evidence>
<dbReference type="RefSeq" id="WP_322466786.1">
    <property type="nucleotide sequence ID" value="NZ_JAXOJX010000034.1"/>
</dbReference>
<dbReference type="Proteomes" id="UP001293718">
    <property type="component" value="Unassembled WGS sequence"/>
</dbReference>
<feature type="domain" description="AtuA-like ferredoxin-fold" evidence="1">
    <location>
        <begin position="13"/>
        <end position="111"/>
    </location>
</feature>
<proteinExistence type="predicted"/>
<evidence type="ECO:0000259" key="1">
    <source>
        <dbReference type="Pfam" id="PF23544"/>
    </source>
</evidence>
<gene>
    <name evidence="2" type="ORF">SM757_19635</name>
</gene>
<dbReference type="EMBL" id="JAXOJX010000034">
    <property type="protein sequence ID" value="MDZ5458797.1"/>
    <property type="molecule type" value="Genomic_DNA"/>
</dbReference>